<reference evidence="4 5" key="1">
    <citation type="submission" date="2019-06" db="EMBL/GenBank/DDBJ databases">
        <title>A complete genome sequence for Luteibacter pinisoli MAH-14.</title>
        <authorList>
            <person name="Baltrus D.A."/>
        </authorList>
    </citation>
    <scope>NUCLEOTIDE SEQUENCE [LARGE SCALE GENOMIC DNA]</scope>
    <source>
        <strain evidence="4 5">MAH-14</strain>
    </source>
</reference>
<evidence type="ECO:0000259" key="3">
    <source>
        <dbReference type="PROSITE" id="PS50894"/>
    </source>
</evidence>
<gene>
    <name evidence="4" type="ORF">FIV34_10240</name>
</gene>
<dbReference type="RefSeq" id="WP_139982358.1">
    <property type="nucleotide sequence ID" value="NZ_CP041046.1"/>
</dbReference>
<organism evidence="4 5">
    <name type="scientific">Luteibacter pinisoli</name>
    <dbReference type="NCBI Taxonomy" id="2589080"/>
    <lineage>
        <taxon>Bacteria</taxon>
        <taxon>Pseudomonadati</taxon>
        <taxon>Pseudomonadota</taxon>
        <taxon>Gammaproteobacteria</taxon>
        <taxon>Lysobacterales</taxon>
        <taxon>Rhodanobacteraceae</taxon>
        <taxon>Luteibacter</taxon>
    </lineage>
</organism>
<dbReference type="OrthoDB" id="5955143at2"/>
<name>A0A4Y5Z3B4_9GAMM</name>
<sequence length="287" mass="31069">MSTSREWAPAVRLRAWIGRVLDARAARIARLTEAASMPELLERLGQRYLARAHRQGLHLSLDVDAALETDLIGPYHSLAGVLGALIEHAIDHAQGDTVSLHVDVTGDEPGHQTVHFAVGFLPEDGTANTGAATPAAWAAAGQTLEAMGGRLHIEHDDTLRAIAELRFHVPPRPPHVDVVALRHALGNEDALHEVIAALHDALAVDVGHLDDVLARQDAQALRRWLHRVSGALGMAEATGLAALGMRLEHDMDSRSLADMELPVRRFAMDATRALAWLRESRAEAPLI</sequence>
<protein>
    <submittedName>
        <fullName evidence="4">Hpt domain-containing protein</fullName>
    </submittedName>
</protein>
<evidence type="ECO:0000313" key="4">
    <source>
        <dbReference type="EMBL" id="QDE39554.1"/>
    </source>
</evidence>
<evidence type="ECO:0000256" key="2">
    <source>
        <dbReference type="PROSITE-ProRule" id="PRU00110"/>
    </source>
</evidence>
<dbReference type="EMBL" id="CP041046">
    <property type="protein sequence ID" value="QDE39554.1"/>
    <property type="molecule type" value="Genomic_DNA"/>
</dbReference>
<proteinExistence type="predicted"/>
<evidence type="ECO:0000256" key="1">
    <source>
        <dbReference type="ARBA" id="ARBA00023012"/>
    </source>
</evidence>
<dbReference type="GO" id="GO:0000160">
    <property type="term" value="P:phosphorelay signal transduction system"/>
    <property type="evidence" value="ECO:0007669"/>
    <property type="project" value="UniProtKB-KW"/>
</dbReference>
<dbReference type="KEGG" id="lpy:FIV34_10240"/>
<dbReference type="Gene3D" id="1.20.120.160">
    <property type="entry name" value="HPT domain"/>
    <property type="match status" value="1"/>
</dbReference>
<dbReference type="AlphaFoldDB" id="A0A4Y5Z3B4"/>
<dbReference type="GO" id="GO:0004672">
    <property type="term" value="F:protein kinase activity"/>
    <property type="evidence" value="ECO:0007669"/>
    <property type="project" value="UniProtKB-ARBA"/>
</dbReference>
<dbReference type="PROSITE" id="PS50894">
    <property type="entry name" value="HPT"/>
    <property type="match status" value="1"/>
</dbReference>
<keyword evidence="5" id="KW-1185">Reference proteome</keyword>
<evidence type="ECO:0000313" key="5">
    <source>
        <dbReference type="Proteomes" id="UP000316093"/>
    </source>
</evidence>
<dbReference type="SUPFAM" id="SSF47226">
    <property type="entry name" value="Histidine-containing phosphotransfer domain, HPT domain"/>
    <property type="match status" value="1"/>
</dbReference>
<keyword evidence="1" id="KW-0902">Two-component regulatory system</keyword>
<dbReference type="InterPro" id="IPR036641">
    <property type="entry name" value="HPT_dom_sf"/>
</dbReference>
<accession>A0A4Y5Z3B4</accession>
<dbReference type="InterPro" id="IPR008207">
    <property type="entry name" value="Sig_transdc_His_kin_Hpt_dom"/>
</dbReference>
<feature type="domain" description="HPt" evidence="3">
    <location>
        <begin position="187"/>
        <end position="287"/>
    </location>
</feature>
<feature type="modified residue" description="Phosphohistidine" evidence="2">
    <location>
        <position position="226"/>
    </location>
</feature>
<keyword evidence="2" id="KW-0597">Phosphoprotein</keyword>
<dbReference type="Proteomes" id="UP000316093">
    <property type="component" value="Chromosome"/>
</dbReference>